<name>A0ABD1YH94_9MARC</name>
<proteinExistence type="predicted"/>
<gene>
    <name evidence="1" type="ORF">R1flu_013615</name>
</gene>
<sequence length="71" mass="8073">MATSSRTELTNAQCREICKYYVEGEGITSKAVSNWATKKFGMKVNTMMISWILRKERKVLNSRFSTTGEAC</sequence>
<evidence type="ECO:0008006" key="3">
    <source>
        <dbReference type="Google" id="ProtNLM"/>
    </source>
</evidence>
<dbReference type="Proteomes" id="UP001605036">
    <property type="component" value="Unassembled WGS sequence"/>
</dbReference>
<dbReference type="AlphaFoldDB" id="A0ABD1YH94"/>
<organism evidence="1 2">
    <name type="scientific">Riccia fluitans</name>
    <dbReference type="NCBI Taxonomy" id="41844"/>
    <lineage>
        <taxon>Eukaryota</taxon>
        <taxon>Viridiplantae</taxon>
        <taxon>Streptophyta</taxon>
        <taxon>Embryophyta</taxon>
        <taxon>Marchantiophyta</taxon>
        <taxon>Marchantiopsida</taxon>
        <taxon>Marchantiidae</taxon>
        <taxon>Marchantiales</taxon>
        <taxon>Ricciaceae</taxon>
        <taxon>Riccia</taxon>
    </lineage>
</organism>
<evidence type="ECO:0000313" key="1">
    <source>
        <dbReference type="EMBL" id="KAL2628929.1"/>
    </source>
</evidence>
<evidence type="ECO:0000313" key="2">
    <source>
        <dbReference type="Proteomes" id="UP001605036"/>
    </source>
</evidence>
<dbReference type="EMBL" id="JBHFFA010000004">
    <property type="protein sequence ID" value="KAL2628929.1"/>
    <property type="molecule type" value="Genomic_DNA"/>
</dbReference>
<reference evidence="1 2" key="1">
    <citation type="submission" date="2024-09" db="EMBL/GenBank/DDBJ databases">
        <title>Chromosome-scale assembly of Riccia fluitans.</title>
        <authorList>
            <person name="Paukszto L."/>
            <person name="Sawicki J."/>
            <person name="Karawczyk K."/>
            <person name="Piernik-Szablinska J."/>
            <person name="Szczecinska M."/>
            <person name="Mazdziarz M."/>
        </authorList>
    </citation>
    <scope>NUCLEOTIDE SEQUENCE [LARGE SCALE GENOMIC DNA]</scope>
    <source>
        <strain evidence="1">Rf_01</strain>
        <tissue evidence="1">Aerial parts of the thallus</tissue>
    </source>
</reference>
<protein>
    <recommendedName>
        <fullName evidence="3">Mos1 transposase HTH domain-containing protein</fullName>
    </recommendedName>
</protein>
<dbReference type="Gene3D" id="1.10.10.60">
    <property type="entry name" value="Homeodomain-like"/>
    <property type="match status" value="1"/>
</dbReference>
<accession>A0ABD1YH94</accession>
<comment type="caution">
    <text evidence="1">The sequence shown here is derived from an EMBL/GenBank/DDBJ whole genome shotgun (WGS) entry which is preliminary data.</text>
</comment>
<keyword evidence="2" id="KW-1185">Reference proteome</keyword>